<gene>
    <name evidence="2" type="ORF">UV74_C0013G0461</name>
</gene>
<keyword evidence="1" id="KW-0472">Membrane</keyword>
<name>A0A0G1DI38_9BACT</name>
<reference evidence="2 3" key="1">
    <citation type="journal article" date="2015" name="Nature">
        <title>rRNA introns, odd ribosomes, and small enigmatic genomes across a large radiation of phyla.</title>
        <authorList>
            <person name="Brown C.T."/>
            <person name="Hug L.A."/>
            <person name="Thomas B.C."/>
            <person name="Sharon I."/>
            <person name="Castelle C.J."/>
            <person name="Singh A."/>
            <person name="Wilkins M.J."/>
            <person name="Williams K.H."/>
            <person name="Banfield J.F."/>
        </authorList>
    </citation>
    <scope>NUCLEOTIDE SEQUENCE [LARGE SCALE GENOMIC DNA]</scope>
</reference>
<keyword evidence="1" id="KW-1133">Transmembrane helix</keyword>
<evidence type="ECO:0000256" key="1">
    <source>
        <dbReference type="SAM" id="Phobius"/>
    </source>
</evidence>
<dbReference type="EMBL" id="LCFQ01000013">
    <property type="protein sequence ID" value="KKS97339.1"/>
    <property type="molecule type" value="Genomic_DNA"/>
</dbReference>
<sequence>MIRISWETFKFVFENAPNIGFWAGVLIIPYNWYIHQHIVIKMAFIIVPVSAIVLFSLKTFKKMKNIFWEIKVESGLKGEQGKRKGNPTKRLARNLPSKNDLAVIYKFAFNYARTWASDGMLEEINYYVKLAGDKITKSAQIYIQSQLRREILALYLPRRYQKVEEFDEYGRSSKINTPKIYSFTNWRKAIEKALENSTRDIEKSDETRLQISPSTNSLNINLTFSKKNRDWRNRYTLKENELKCGGKVIAKLE</sequence>
<protein>
    <submittedName>
        <fullName evidence="2">Uncharacterized protein</fullName>
    </submittedName>
</protein>
<organism evidence="2 3">
    <name type="scientific">Candidatus Woesebacteria bacterium GW2011_GWB1_43_14</name>
    <dbReference type="NCBI Taxonomy" id="1618578"/>
    <lineage>
        <taxon>Bacteria</taxon>
        <taxon>Candidatus Woeseibacteriota</taxon>
    </lineage>
</organism>
<feature type="transmembrane region" description="Helical" evidence="1">
    <location>
        <begin position="12"/>
        <end position="32"/>
    </location>
</feature>
<feature type="transmembrane region" description="Helical" evidence="1">
    <location>
        <begin position="38"/>
        <end position="57"/>
    </location>
</feature>
<dbReference type="Proteomes" id="UP000034090">
    <property type="component" value="Unassembled WGS sequence"/>
</dbReference>
<evidence type="ECO:0000313" key="2">
    <source>
        <dbReference type="EMBL" id="KKS97339.1"/>
    </source>
</evidence>
<comment type="caution">
    <text evidence="2">The sequence shown here is derived from an EMBL/GenBank/DDBJ whole genome shotgun (WGS) entry which is preliminary data.</text>
</comment>
<proteinExistence type="predicted"/>
<evidence type="ECO:0000313" key="3">
    <source>
        <dbReference type="Proteomes" id="UP000034090"/>
    </source>
</evidence>
<dbReference type="AlphaFoldDB" id="A0A0G1DI38"/>
<accession>A0A0G1DI38</accession>
<keyword evidence="1" id="KW-0812">Transmembrane</keyword>